<sequence length="88" mass="9583">MARGPAQALSLVDALAMDKRLTGHHRLHAVRAHLLEMSGDTEGALAEYRLAAGLTRSLPEQRYLHTRAAALATRTRHPSWPARPGQPG</sequence>
<evidence type="ECO:0008006" key="3">
    <source>
        <dbReference type="Google" id="ProtNLM"/>
    </source>
</evidence>
<dbReference type="AlphaFoldDB" id="A0A4R7VRS9"/>
<protein>
    <recommendedName>
        <fullName evidence="3">Transcriptional activator</fullName>
    </recommendedName>
</protein>
<dbReference type="Proteomes" id="UP000294927">
    <property type="component" value="Unassembled WGS sequence"/>
</dbReference>
<reference evidence="1 2" key="1">
    <citation type="submission" date="2019-03" db="EMBL/GenBank/DDBJ databases">
        <title>Genomic Encyclopedia of Archaeal and Bacterial Type Strains, Phase II (KMG-II): from individual species to whole genera.</title>
        <authorList>
            <person name="Goeker M."/>
        </authorList>
    </citation>
    <scope>NUCLEOTIDE SEQUENCE [LARGE SCALE GENOMIC DNA]</scope>
    <source>
        <strain evidence="1 2">DSM 45499</strain>
    </source>
</reference>
<organism evidence="1 2">
    <name type="scientific">Actinophytocola oryzae</name>
    <dbReference type="NCBI Taxonomy" id="502181"/>
    <lineage>
        <taxon>Bacteria</taxon>
        <taxon>Bacillati</taxon>
        <taxon>Actinomycetota</taxon>
        <taxon>Actinomycetes</taxon>
        <taxon>Pseudonocardiales</taxon>
        <taxon>Pseudonocardiaceae</taxon>
    </lineage>
</organism>
<keyword evidence="2" id="KW-1185">Reference proteome</keyword>
<proteinExistence type="predicted"/>
<dbReference type="EMBL" id="SOCP01000005">
    <property type="protein sequence ID" value="TDV51927.1"/>
    <property type="molecule type" value="Genomic_DNA"/>
</dbReference>
<gene>
    <name evidence="1" type="ORF">CLV71_10556</name>
</gene>
<accession>A0A4R7VRS9</accession>
<dbReference type="PANTHER" id="PTHR47756">
    <property type="entry name" value="BLL6612 PROTEIN-RELATED"/>
    <property type="match status" value="1"/>
</dbReference>
<comment type="caution">
    <text evidence="1">The sequence shown here is derived from an EMBL/GenBank/DDBJ whole genome shotgun (WGS) entry which is preliminary data.</text>
</comment>
<evidence type="ECO:0000313" key="2">
    <source>
        <dbReference type="Proteomes" id="UP000294927"/>
    </source>
</evidence>
<evidence type="ECO:0000313" key="1">
    <source>
        <dbReference type="EMBL" id="TDV51927.1"/>
    </source>
</evidence>
<dbReference type="PANTHER" id="PTHR47756:SF2">
    <property type="entry name" value="BLL6612 PROTEIN"/>
    <property type="match status" value="1"/>
</dbReference>
<name>A0A4R7VRS9_9PSEU</name>